<evidence type="ECO:0000313" key="3">
    <source>
        <dbReference type="Proteomes" id="UP000249061"/>
    </source>
</evidence>
<sequence>MSRAYRISVKESLSRHVQVEDGVSSSLELLPILEKERMRELLAAELAQRGFEREGNTASRKEGGGITVEINLESGEVTVTAEGHRSVNLETERNAVVEEDRDNVQARELHLREVAKQALEREAAAEQETLRREVTERLEGHLRDVREELDGVVNRVTGTALKQRAAELGQVEEVHEEPNGNLTIKVRV</sequence>
<dbReference type="InterPro" id="IPR045484">
    <property type="entry name" value="fvmX5"/>
</dbReference>
<name>A0A2W5TZH6_9BACT</name>
<evidence type="ECO:0000313" key="2">
    <source>
        <dbReference type="EMBL" id="PZR18633.1"/>
    </source>
</evidence>
<dbReference type="Proteomes" id="UP000249061">
    <property type="component" value="Unassembled WGS sequence"/>
</dbReference>
<reference evidence="2 3" key="1">
    <citation type="submission" date="2017-08" db="EMBL/GenBank/DDBJ databases">
        <title>Infants hospitalized years apart are colonized by the same room-sourced microbial strains.</title>
        <authorList>
            <person name="Brooks B."/>
            <person name="Olm M.R."/>
            <person name="Firek B.A."/>
            <person name="Baker R."/>
            <person name="Thomas B.C."/>
            <person name="Morowitz M.J."/>
            <person name="Banfield J.F."/>
        </authorList>
    </citation>
    <scope>NUCLEOTIDE SEQUENCE [LARGE SCALE GENOMIC DNA]</scope>
    <source>
        <strain evidence="2">S2_003_000_R2_14</strain>
    </source>
</reference>
<protein>
    <recommendedName>
        <fullName evidence="1">FtsH ternary system domain-containing protein</fullName>
    </recommendedName>
</protein>
<dbReference type="Pfam" id="PF20003">
    <property type="entry name" value="fvmX5"/>
    <property type="match status" value="1"/>
</dbReference>
<feature type="domain" description="FtsH ternary system" evidence="1">
    <location>
        <begin position="1"/>
        <end position="188"/>
    </location>
</feature>
<comment type="caution">
    <text evidence="2">The sequence shown here is derived from an EMBL/GenBank/DDBJ whole genome shotgun (WGS) entry which is preliminary data.</text>
</comment>
<evidence type="ECO:0000259" key="1">
    <source>
        <dbReference type="Pfam" id="PF20003"/>
    </source>
</evidence>
<dbReference type="AlphaFoldDB" id="A0A2W5TZH6"/>
<accession>A0A2W5TZH6</accession>
<gene>
    <name evidence="2" type="ORF">DI536_01770</name>
</gene>
<organism evidence="2 3">
    <name type="scientific">Archangium gephyra</name>
    <dbReference type="NCBI Taxonomy" id="48"/>
    <lineage>
        <taxon>Bacteria</taxon>
        <taxon>Pseudomonadati</taxon>
        <taxon>Myxococcota</taxon>
        <taxon>Myxococcia</taxon>
        <taxon>Myxococcales</taxon>
        <taxon>Cystobacterineae</taxon>
        <taxon>Archangiaceae</taxon>
        <taxon>Archangium</taxon>
    </lineage>
</organism>
<proteinExistence type="predicted"/>
<dbReference type="EMBL" id="QFQP01000001">
    <property type="protein sequence ID" value="PZR18633.1"/>
    <property type="molecule type" value="Genomic_DNA"/>
</dbReference>